<evidence type="ECO:0000256" key="2">
    <source>
        <dbReference type="ARBA" id="ARBA00022475"/>
    </source>
</evidence>
<dbReference type="Pfam" id="PF00482">
    <property type="entry name" value="T2SSF"/>
    <property type="match status" value="1"/>
</dbReference>
<evidence type="ECO:0000256" key="3">
    <source>
        <dbReference type="ARBA" id="ARBA00022692"/>
    </source>
</evidence>
<gene>
    <name evidence="8" type="ORF">SAMN05216235_1946</name>
</gene>
<dbReference type="Gene3D" id="1.20.81.30">
    <property type="entry name" value="Type II secretion system (T2SS), domain F"/>
    <property type="match status" value="1"/>
</dbReference>
<dbReference type="Proteomes" id="UP000183090">
    <property type="component" value="Unassembled WGS sequence"/>
</dbReference>
<evidence type="ECO:0000313" key="8">
    <source>
        <dbReference type="EMBL" id="SFK83301.1"/>
    </source>
</evidence>
<organism evidence="8 9">
    <name type="scientific">Salinicoccus halodurans</name>
    <dbReference type="NCBI Taxonomy" id="407035"/>
    <lineage>
        <taxon>Bacteria</taxon>
        <taxon>Bacillati</taxon>
        <taxon>Bacillota</taxon>
        <taxon>Bacilli</taxon>
        <taxon>Bacillales</taxon>
        <taxon>Staphylococcaceae</taxon>
        <taxon>Salinicoccus</taxon>
    </lineage>
</organism>
<dbReference type="PANTHER" id="PTHR35007:SF1">
    <property type="entry name" value="PILUS ASSEMBLY PROTEIN"/>
    <property type="match status" value="1"/>
</dbReference>
<sequence length="307" mass="34996">MDLFQVFGLVIIVLAVFGIVYKRITNTDLKKKKKHLKREEERRRRSIAAINSRSSSDNQLIDYGDYKMSFGEIISAVIVVFLIIMLVGELFYDNLIISLFLGLIALFAPRIRKKQLKEKRKNILSLQFKEAAASLSSSLAAGQSIENAFRDALKDLKLLYPNEETYIIKEFSIINRRVENGESIERAFDDFAKRSDVEDIKNFSDVFITCKRSGGNLVDVIKRTVDIINEKIEIQQDIKVLVSQKKFESRIIAVMPLGMIAFLKYTSGDFVRPLYEFGTPGPIVMTVVLGCTILSMVISQKLMKIEM</sequence>
<evidence type="ECO:0000256" key="5">
    <source>
        <dbReference type="ARBA" id="ARBA00023136"/>
    </source>
</evidence>
<reference evidence="8 9" key="1">
    <citation type="submission" date="2016-10" db="EMBL/GenBank/DDBJ databases">
        <authorList>
            <person name="Varghese N."/>
            <person name="Submissions S."/>
        </authorList>
    </citation>
    <scope>NUCLEOTIDE SEQUENCE [LARGE SCALE GENOMIC DNA]</scope>
    <source>
        <strain evidence="8 9">CGMCC 1.6501</strain>
    </source>
</reference>
<evidence type="ECO:0000313" key="9">
    <source>
        <dbReference type="Proteomes" id="UP000183090"/>
    </source>
</evidence>
<accession>A0AA94HGH6</accession>
<evidence type="ECO:0000259" key="7">
    <source>
        <dbReference type="Pfam" id="PF00482"/>
    </source>
</evidence>
<keyword evidence="5 6" id="KW-0472">Membrane</keyword>
<feature type="transmembrane region" description="Helical" evidence="6">
    <location>
        <begin position="6"/>
        <end position="24"/>
    </location>
</feature>
<feature type="transmembrane region" description="Helical" evidence="6">
    <location>
        <begin position="70"/>
        <end position="88"/>
    </location>
</feature>
<comment type="subcellular location">
    <subcellularLocation>
        <location evidence="1">Cell membrane</location>
        <topology evidence="1">Multi-pass membrane protein</topology>
    </subcellularLocation>
</comment>
<feature type="transmembrane region" description="Helical" evidence="6">
    <location>
        <begin position="94"/>
        <end position="111"/>
    </location>
</feature>
<protein>
    <submittedName>
        <fullName evidence="8">Tight adherence protein B</fullName>
    </submittedName>
</protein>
<keyword evidence="2" id="KW-1003">Cell membrane</keyword>
<keyword evidence="4 6" id="KW-1133">Transmembrane helix</keyword>
<feature type="transmembrane region" description="Helical" evidence="6">
    <location>
        <begin position="277"/>
        <end position="298"/>
    </location>
</feature>
<dbReference type="InterPro" id="IPR018076">
    <property type="entry name" value="T2SS_GspF_dom"/>
</dbReference>
<dbReference type="RefSeq" id="WP_052749812.1">
    <property type="nucleotide sequence ID" value="NZ_CP011366.1"/>
</dbReference>
<dbReference type="EMBL" id="FOTB01000004">
    <property type="protein sequence ID" value="SFK83301.1"/>
    <property type="molecule type" value="Genomic_DNA"/>
</dbReference>
<evidence type="ECO:0000256" key="6">
    <source>
        <dbReference type="SAM" id="Phobius"/>
    </source>
</evidence>
<dbReference type="PANTHER" id="PTHR35007">
    <property type="entry name" value="INTEGRAL MEMBRANE PROTEIN-RELATED"/>
    <property type="match status" value="1"/>
</dbReference>
<feature type="domain" description="Type II secretion system protein GspF" evidence="7">
    <location>
        <begin position="133"/>
        <end position="263"/>
    </location>
</feature>
<keyword evidence="3 6" id="KW-0812">Transmembrane</keyword>
<proteinExistence type="predicted"/>
<dbReference type="InterPro" id="IPR042094">
    <property type="entry name" value="T2SS_GspF_sf"/>
</dbReference>
<feature type="transmembrane region" description="Helical" evidence="6">
    <location>
        <begin position="247"/>
        <end position="265"/>
    </location>
</feature>
<dbReference type="AlphaFoldDB" id="A0AA94HGH6"/>
<evidence type="ECO:0000256" key="1">
    <source>
        <dbReference type="ARBA" id="ARBA00004651"/>
    </source>
</evidence>
<evidence type="ECO:0000256" key="4">
    <source>
        <dbReference type="ARBA" id="ARBA00022989"/>
    </source>
</evidence>
<dbReference type="GO" id="GO:0005886">
    <property type="term" value="C:plasma membrane"/>
    <property type="evidence" value="ECO:0007669"/>
    <property type="project" value="UniProtKB-SubCell"/>
</dbReference>
<comment type="caution">
    <text evidence="8">The sequence shown here is derived from an EMBL/GenBank/DDBJ whole genome shotgun (WGS) entry which is preliminary data.</text>
</comment>
<name>A0AA94HGH6_9STAP</name>